<comment type="caution">
    <text evidence="1">The sequence shown here is derived from an EMBL/GenBank/DDBJ whole genome shotgun (WGS) entry which is preliminary data.</text>
</comment>
<sequence length="83" mass="9651">MIETIIKQHQSPLFFPSHLPLNFSNKFTNFQLHPSSSCLLFNNESNHNFLSLVQISRNQSIRSTRSESRIRRFGAVFEPVMAE</sequence>
<gene>
    <name evidence="1" type="ORF">QVD17_01331</name>
</gene>
<organism evidence="1 2">
    <name type="scientific">Tagetes erecta</name>
    <name type="common">African marigold</name>
    <dbReference type="NCBI Taxonomy" id="13708"/>
    <lineage>
        <taxon>Eukaryota</taxon>
        <taxon>Viridiplantae</taxon>
        <taxon>Streptophyta</taxon>
        <taxon>Embryophyta</taxon>
        <taxon>Tracheophyta</taxon>
        <taxon>Spermatophyta</taxon>
        <taxon>Magnoliopsida</taxon>
        <taxon>eudicotyledons</taxon>
        <taxon>Gunneridae</taxon>
        <taxon>Pentapetalae</taxon>
        <taxon>asterids</taxon>
        <taxon>campanulids</taxon>
        <taxon>Asterales</taxon>
        <taxon>Asteraceae</taxon>
        <taxon>Asteroideae</taxon>
        <taxon>Heliantheae alliance</taxon>
        <taxon>Tageteae</taxon>
        <taxon>Tagetes</taxon>
    </lineage>
</organism>
<name>A0AAD8LDA5_TARER</name>
<keyword evidence="2" id="KW-1185">Reference proteome</keyword>
<accession>A0AAD8LDA5</accession>
<protein>
    <submittedName>
        <fullName evidence="1">Uncharacterized protein</fullName>
    </submittedName>
</protein>
<evidence type="ECO:0000313" key="2">
    <source>
        <dbReference type="Proteomes" id="UP001229421"/>
    </source>
</evidence>
<dbReference type="EMBL" id="JAUHHV010000001">
    <property type="protein sequence ID" value="KAK1435565.1"/>
    <property type="molecule type" value="Genomic_DNA"/>
</dbReference>
<evidence type="ECO:0000313" key="1">
    <source>
        <dbReference type="EMBL" id="KAK1435565.1"/>
    </source>
</evidence>
<reference evidence="1" key="1">
    <citation type="journal article" date="2023" name="bioRxiv">
        <title>Improved chromosome-level genome assembly for marigold (Tagetes erecta).</title>
        <authorList>
            <person name="Jiang F."/>
            <person name="Yuan L."/>
            <person name="Wang S."/>
            <person name="Wang H."/>
            <person name="Xu D."/>
            <person name="Wang A."/>
            <person name="Fan W."/>
        </authorList>
    </citation>
    <scope>NUCLEOTIDE SEQUENCE</scope>
    <source>
        <strain evidence="1">WSJ</strain>
        <tissue evidence="1">Leaf</tissue>
    </source>
</reference>
<dbReference type="Proteomes" id="UP001229421">
    <property type="component" value="Unassembled WGS sequence"/>
</dbReference>
<dbReference type="AlphaFoldDB" id="A0AAD8LDA5"/>
<proteinExistence type="predicted"/>